<dbReference type="AlphaFoldDB" id="A0A330GXV0"/>
<name>A0A330GXV0_9HYPH</name>
<protein>
    <submittedName>
        <fullName evidence="1">Uncharacterized protein</fullName>
    </submittedName>
</protein>
<dbReference type="OrthoDB" id="8098255at2"/>
<proteinExistence type="predicted"/>
<organism evidence="1 2">
    <name type="scientific">Mesorhizobium atlanticum</name>
    <dbReference type="NCBI Taxonomy" id="2233532"/>
    <lineage>
        <taxon>Bacteria</taxon>
        <taxon>Pseudomonadati</taxon>
        <taxon>Pseudomonadota</taxon>
        <taxon>Alphaproteobacteria</taxon>
        <taxon>Hyphomicrobiales</taxon>
        <taxon>Phyllobacteriaceae</taxon>
        <taxon>Mesorhizobium</taxon>
    </lineage>
</organism>
<gene>
    <name evidence="1" type="ORF">DPM35_01385</name>
</gene>
<sequence length="70" mass="8057">MPVDEDERRARQEAHWLVREFGAEASLYAAMKAEKAIEQRDFGRCARWKRVLEILADSPSADIRRGVAVK</sequence>
<evidence type="ECO:0000313" key="2">
    <source>
        <dbReference type="Proteomes" id="UP000251956"/>
    </source>
</evidence>
<reference evidence="1 2" key="1">
    <citation type="submission" date="2018-07" db="EMBL/GenBank/DDBJ databases">
        <title>Diversity of Mesorhizobium strains in Brazil.</title>
        <authorList>
            <person name="Helene L.C.F."/>
            <person name="Dall'Agnol R."/>
            <person name="Delamuta J.R.M."/>
            <person name="Hungria M."/>
        </authorList>
    </citation>
    <scope>NUCLEOTIDE SEQUENCE [LARGE SCALE GENOMIC DNA]</scope>
    <source>
        <strain evidence="1 2">CNPSo 3140</strain>
    </source>
</reference>
<dbReference type="Proteomes" id="UP000251956">
    <property type="component" value="Unassembled WGS sequence"/>
</dbReference>
<evidence type="ECO:0000313" key="1">
    <source>
        <dbReference type="EMBL" id="RAZ79980.1"/>
    </source>
</evidence>
<accession>A0A330GXV0</accession>
<dbReference type="EMBL" id="QMBQ01000001">
    <property type="protein sequence ID" value="RAZ79980.1"/>
    <property type="molecule type" value="Genomic_DNA"/>
</dbReference>
<comment type="caution">
    <text evidence="1">The sequence shown here is derived from an EMBL/GenBank/DDBJ whole genome shotgun (WGS) entry which is preliminary data.</text>
</comment>
<keyword evidence="2" id="KW-1185">Reference proteome</keyword>